<name>A0ACC0YKQ4_9ROSI</name>
<reference evidence="2" key="1">
    <citation type="journal article" date="2023" name="G3 (Bethesda)">
        <title>Genome assembly and association tests identify interacting loci associated with vigor, precocity, and sex in interspecific pistachio rootstocks.</title>
        <authorList>
            <person name="Palmer W."/>
            <person name="Jacygrad E."/>
            <person name="Sagayaradj S."/>
            <person name="Cavanaugh K."/>
            <person name="Han R."/>
            <person name="Bertier L."/>
            <person name="Beede B."/>
            <person name="Kafkas S."/>
            <person name="Golino D."/>
            <person name="Preece J."/>
            <person name="Michelmore R."/>
        </authorList>
    </citation>
    <scope>NUCLEOTIDE SEQUENCE [LARGE SCALE GENOMIC DNA]</scope>
</reference>
<accession>A0ACC0YKQ4</accession>
<organism evidence="1 2">
    <name type="scientific">Pistacia integerrima</name>
    <dbReference type="NCBI Taxonomy" id="434235"/>
    <lineage>
        <taxon>Eukaryota</taxon>
        <taxon>Viridiplantae</taxon>
        <taxon>Streptophyta</taxon>
        <taxon>Embryophyta</taxon>
        <taxon>Tracheophyta</taxon>
        <taxon>Spermatophyta</taxon>
        <taxon>Magnoliopsida</taxon>
        <taxon>eudicotyledons</taxon>
        <taxon>Gunneridae</taxon>
        <taxon>Pentapetalae</taxon>
        <taxon>rosids</taxon>
        <taxon>malvids</taxon>
        <taxon>Sapindales</taxon>
        <taxon>Anacardiaceae</taxon>
        <taxon>Pistacia</taxon>
    </lineage>
</organism>
<sequence length="436" mass="49119">MGKKLDALFGRNFKSYKFKPQVNLAISRLAVLKNQRQVKCNQARSDVVQLLQQGHQERALLRVEHVIKERNMLDAFIMMESYCNLLIERVHLIEQDKECPIELREPISTLLFAASRCGEFPELQEIRALFTSRYGKEFVNRAIELRNNCAVNARMIQKLSTRQPELENRMKVLKEIATENGIVLQLEEASSISSEEILDVSKKQNQTEPKTSTNLSPTRPGDHSQNSPNNLREDDEFSDSMKAGKKYKDVADAAQAAFESAAHAAAAARAAVELSRSEFHDPDDHSGPSTWQRRETGRDDSVKLESESKIEEILGESKAAESKHSENEAEHERSISSSSSDLTEEKLKVTTMSTEVDPETLKLLEKDIDFDNSDSEGSVISHKQIRSSSQASLKVESGQSTAHAAEESVLQSKQHLDMATRPMSVRTRFTRQVRGY</sequence>
<evidence type="ECO:0000313" key="1">
    <source>
        <dbReference type="EMBL" id="KAJ0038600.1"/>
    </source>
</evidence>
<dbReference type="EMBL" id="CM047741">
    <property type="protein sequence ID" value="KAJ0038600.1"/>
    <property type="molecule type" value="Genomic_DNA"/>
</dbReference>
<protein>
    <submittedName>
        <fullName evidence="1">Uncharacterized protein</fullName>
    </submittedName>
</protein>
<evidence type="ECO:0000313" key="2">
    <source>
        <dbReference type="Proteomes" id="UP001163603"/>
    </source>
</evidence>
<comment type="caution">
    <text evidence="1">The sequence shown here is derived from an EMBL/GenBank/DDBJ whole genome shotgun (WGS) entry which is preliminary data.</text>
</comment>
<proteinExistence type="predicted"/>
<gene>
    <name evidence="1" type="ORF">Pint_23292</name>
</gene>
<dbReference type="Proteomes" id="UP001163603">
    <property type="component" value="Chromosome 6"/>
</dbReference>
<keyword evidence="2" id="KW-1185">Reference proteome</keyword>